<dbReference type="EMBL" id="CP157941">
    <property type="protein sequence ID" value="XBS56711.1"/>
    <property type="molecule type" value="Genomic_DNA"/>
</dbReference>
<feature type="transmembrane region" description="Helical" evidence="1">
    <location>
        <begin position="76"/>
        <end position="95"/>
    </location>
</feature>
<name>A0AAU7PWI0_9STRE</name>
<evidence type="ECO:0000313" key="2">
    <source>
        <dbReference type="EMBL" id="XBS56711.1"/>
    </source>
</evidence>
<organism evidence="2">
    <name type="scientific">Streptococcus sp. KHUD_010</name>
    <dbReference type="NCBI Taxonomy" id="3157339"/>
    <lineage>
        <taxon>Bacteria</taxon>
        <taxon>Bacillati</taxon>
        <taxon>Bacillota</taxon>
        <taxon>Bacilli</taxon>
        <taxon>Lactobacillales</taxon>
        <taxon>Streptococcaceae</taxon>
        <taxon>Streptococcus</taxon>
    </lineage>
</organism>
<feature type="transmembrane region" description="Helical" evidence="1">
    <location>
        <begin position="12"/>
        <end position="30"/>
    </location>
</feature>
<dbReference type="RefSeq" id="WP_350015330.1">
    <property type="nucleotide sequence ID" value="NZ_CP157941.1"/>
</dbReference>
<accession>A0AAU7PWI0</accession>
<gene>
    <name evidence="2" type="ORF">ABKA15_06720</name>
</gene>
<feature type="transmembrane region" description="Helical" evidence="1">
    <location>
        <begin position="102"/>
        <end position="126"/>
    </location>
</feature>
<feature type="transmembrane region" description="Helical" evidence="1">
    <location>
        <begin position="150"/>
        <end position="182"/>
    </location>
</feature>
<proteinExistence type="predicted"/>
<keyword evidence="1" id="KW-0472">Membrane</keyword>
<evidence type="ECO:0000256" key="1">
    <source>
        <dbReference type="SAM" id="Phobius"/>
    </source>
</evidence>
<keyword evidence="1" id="KW-1133">Transmembrane helix</keyword>
<protein>
    <recommendedName>
        <fullName evidence="3">DUF624 domain-containing protein</fullName>
    </recommendedName>
</protein>
<reference evidence="2" key="1">
    <citation type="submission" date="2024-06" db="EMBL/GenBank/DDBJ databases">
        <title>Complete genome sequence of Streptococcus sp. KHUD_010.</title>
        <authorList>
            <person name="Lee J.-H."/>
            <person name="Moon J.-H."/>
        </authorList>
    </citation>
    <scope>NUCLEOTIDE SEQUENCE</scope>
    <source>
        <strain evidence="2">KHUD_010</strain>
    </source>
</reference>
<dbReference type="AlphaFoldDB" id="A0AAU7PWI0"/>
<keyword evidence="1" id="KW-0812">Transmembrane</keyword>
<sequence length="188" mass="22491">MMTKKKSRLMFWTEQLFVAVKVSVLFWVVLLKKGMVYAWIPAIKTAFEFIQLEHPYDESWWQFSKKKTEGTLFEKFLSFLLTLAFILAMTSWLSLMRVYTDIYLIVFVLASFVWIVGILFSTVYVYKENDHVSQRIYETLFYMVKHTQQLLILALFIGMSSWFTLTKNIIGWFIFPGFYLMIDKKLKQ</sequence>
<evidence type="ECO:0008006" key="3">
    <source>
        <dbReference type="Google" id="ProtNLM"/>
    </source>
</evidence>